<dbReference type="Pfam" id="PF01432">
    <property type="entry name" value="Peptidase_M3"/>
    <property type="match status" value="1"/>
</dbReference>
<proteinExistence type="inferred from homology"/>
<dbReference type="SUPFAM" id="SSF55486">
    <property type="entry name" value="Metalloproteases ('zincins'), catalytic domain"/>
    <property type="match status" value="1"/>
</dbReference>
<evidence type="ECO:0000259" key="8">
    <source>
        <dbReference type="Pfam" id="PF08439"/>
    </source>
</evidence>
<evidence type="ECO:0000256" key="2">
    <source>
        <dbReference type="ARBA" id="ARBA00022723"/>
    </source>
</evidence>
<dbReference type="CDD" id="cd09608">
    <property type="entry name" value="M3B_PepF"/>
    <property type="match status" value="1"/>
</dbReference>
<dbReference type="Gene3D" id="1.20.140.70">
    <property type="entry name" value="Oligopeptidase f, N-terminal domain"/>
    <property type="match status" value="1"/>
</dbReference>
<keyword evidence="3 6" id="KW-0378">Hydrolase</keyword>
<dbReference type="RefSeq" id="WP_067713891.1">
    <property type="nucleotide sequence ID" value="NZ_LPVJ01000018.1"/>
</dbReference>
<dbReference type="GO" id="GO:0006518">
    <property type="term" value="P:peptide metabolic process"/>
    <property type="evidence" value="ECO:0007669"/>
    <property type="project" value="TreeGrafter"/>
</dbReference>
<comment type="function">
    <text evidence="6">Has oligopeptidase activity and degrades a variety of small bioactive peptides.</text>
</comment>
<comment type="caution">
    <text evidence="9">The sequence shown here is derived from an EMBL/GenBank/DDBJ whole genome shotgun (WGS) entry which is preliminary data.</text>
</comment>
<keyword evidence="1 6" id="KW-0645">Protease</keyword>
<dbReference type="OrthoDB" id="9766487at2"/>
<dbReference type="Gene3D" id="1.10.287.830">
    <property type="entry name" value="putative peptidase helix hairpin domain like"/>
    <property type="match status" value="1"/>
</dbReference>
<feature type="domain" description="Peptidase M3A/M3B catalytic" evidence="7">
    <location>
        <begin position="202"/>
        <end position="583"/>
    </location>
</feature>
<evidence type="ECO:0000256" key="4">
    <source>
        <dbReference type="ARBA" id="ARBA00022833"/>
    </source>
</evidence>
<evidence type="ECO:0000313" key="10">
    <source>
        <dbReference type="Proteomes" id="UP000053557"/>
    </source>
</evidence>
<evidence type="ECO:0000256" key="5">
    <source>
        <dbReference type="ARBA" id="ARBA00023049"/>
    </source>
</evidence>
<dbReference type="InterPro" id="IPR001567">
    <property type="entry name" value="Pept_M3A_M3B_dom"/>
</dbReference>
<accession>A0A117SY69</accession>
<keyword evidence="10" id="KW-1185">Reference proteome</keyword>
<dbReference type="InterPro" id="IPR004438">
    <property type="entry name" value="Peptidase_M3B"/>
</dbReference>
<name>A0A117SY69_9BACL</name>
<dbReference type="InterPro" id="IPR042088">
    <property type="entry name" value="OligoPept_F_C"/>
</dbReference>
<evidence type="ECO:0000256" key="6">
    <source>
        <dbReference type="RuleBase" id="RU368091"/>
    </source>
</evidence>
<dbReference type="GO" id="GO:0006508">
    <property type="term" value="P:proteolysis"/>
    <property type="evidence" value="ECO:0007669"/>
    <property type="project" value="UniProtKB-KW"/>
</dbReference>
<dbReference type="Gene3D" id="1.10.1370.20">
    <property type="entry name" value="Oligoendopeptidase f, C-terminal domain"/>
    <property type="match status" value="1"/>
</dbReference>
<organism evidence="9 10">
    <name type="scientific">Ferroacidibacillus organovorans</name>
    <dbReference type="NCBI Taxonomy" id="1765683"/>
    <lineage>
        <taxon>Bacteria</taxon>
        <taxon>Bacillati</taxon>
        <taxon>Bacillota</taxon>
        <taxon>Bacilli</taxon>
        <taxon>Bacillales</taxon>
        <taxon>Alicyclobacillaceae</taxon>
        <taxon>Ferroacidibacillus</taxon>
    </lineage>
</organism>
<evidence type="ECO:0000259" key="7">
    <source>
        <dbReference type="Pfam" id="PF01432"/>
    </source>
</evidence>
<evidence type="ECO:0000256" key="3">
    <source>
        <dbReference type="ARBA" id="ARBA00022801"/>
    </source>
</evidence>
<sequence length="602" mass="68170">MAVQDRALMDEAYKWSIEAMYETDEAWEKEYLAVRSILQDDPFVDFRGHLADGAERVSQFLKVNLEVTERLQRLHVYAHMKADQDTRVASAQSMNSRASTLFAQYGERVSFFIPEMLALPEETWAAFLADERLADERHALDDLRRQKAHTLSAETEGVLASLSDALSGPGQAFRQFSNADFDFGSFEVDGTVYPVSEGSYGVYMRNKDRRVRHEAYAKLFDTYMAHKNGIATLYAANVKRNVTMAHVRGFASARHASLHRNNIPVSVYDSLIEGVHRGLSHLHRYTDLRARVLGLEKMAHYDRTVSLAEADLSGYDYEKGFAMIRAGLAPLGEEYQEILERAKTERWVDVYENKGKRSGAYSTGFYGTRPYILMNYQDDYNSVSTLAHELGHSVHTYLSSRHQLPQYSDYSIFLAEIASTVNETLLVNHLLRETSDPQVKAALLDQQIETIMGTIFRQTQFAEYEQKAHQAVESGEALTHESLSKLFGELAQQYYGPRYDLDERAAYEWARIPHFYNEFYVFQYATGLSAALVFADRMLKREPGAVDAYLGFLKSGSSAYPLDVLKRAGLDMTDPSIVQRAMEIFGGLVGELEGALEASKVL</sequence>
<protein>
    <recommendedName>
        <fullName evidence="6">Oligopeptidase F</fullName>
        <ecNumber evidence="6">3.4.24.-</ecNumber>
    </recommendedName>
</protein>
<feature type="domain" description="Oligopeptidase F N-terminal" evidence="8">
    <location>
        <begin position="115"/>
        <end position="183"/>
    </location>
</feature>
<dbReference type="EMBL" id="LPVJ01000018">
    <property type="protein sequence ID" value="KUO96455.1"/>
    <property type="molecule type" value="Genomic_DNA"/>
</dbReference>
<dbReference type="PANTHER" id="PTHR11804:SF84">
    <property type="entry name" value="SACCHAROLYSIN"/>
    <property type="match status" value="1"/>
</dbReference>
<dbReference type="InterPro" id="IPR013647">
    <property type="entry name" value="OligopepF_N_dom"/>
</dbReference>
<evidence type="ECO:0000313" key="9">
    <source>
        <dbReference type="EMBL" id="KUO96455.1"/>
    </source>
</evidence>
<evidence type="ECO:0000256" key="1">
    <source>
        <dbReference type="ARBA" id="ARBA00022670"/>
    </source>
</evidence>
<dbReference type="EC" id="3.4.24.-" evidence="6"/>
<dbReference type="InterPro" id="IPR045090">
    <property type="entry name" value="Pept_M3A_M3B"/>
</dbReference>
<reference evidence="9 10" key="1">
    <citation type="submission" date="2015-12" db="EMBL/GenBank/DDBJ databases">
        <title>Draft genome sequence of Acidibacillus ferrooxidans ITV001, isolated from a chalcopyrite acid mine drainage site in Brazil.</title>
        <authorList>
            <person name="Dall'Agnol H."/>
            <person name="Nancucheo I."/>
            <person name="Johnson B."/>
            <person name="Oliveira R."/>
            <person name="Leite L."/>
            <person name="Pylro V."/>
            <person name="Nunes G.L."/>
            <person name="Tzotzos G."/>
            <person name="Fernandes G.R."/>
            <person name="Dutra J."/>
            <person name="Orellana S.C."/>
            <person name="Oliveira G."/>
        </authorList>
    </citation>
    <scope>NUCLEOTIDE SEQUENCE [LARGE SCALE GENOMIC DNA]</scope>
    <source>
        <strain evidence="10">ITV01</strain>
    </source>
</reference>
<dbReference type="GO" id="GO:0004222">
    <property type="term" value="F:metalloendopeptidase activity"/>
    <property type="evidence" value="ECO:0007669"/>
    <property type="project" value="UniProtKB-UniRule"/>
</dbReference>
<dbReference type="GO" id="GO:0046872">
    <property type="term" value="F:metal ion binding"/>
    <property type="evidence" value="ECO:0007669"/>
    <property type="project" value="UniProtKB-UniRule"/>
</dbReference>
<gene>
    <name evidence="9" type="ORF">ATW55_01030</name>
</gene>
<dbReference type="Pfam" id="PF08439">
    <property type="entry name" value="Peptidase_M3_N"/>
    <property type="match status" value="1"/>
</dbReference>
<dbReference type="NCBIfam" id="TIGR00181">
    <property type="entry name" value="pepF"/>
    <property type="match status" value="1"/>
</dbReference>
<comment type="similarity">
    <text evidence="6">Belongs to the peptidase M3B family.</text>
</comment>
<dbReference type="Proteomes" id="UP000053557">
    <property type="component" value="Unassembled WGS sequence"/>
</dbReference>
<keyword evidence="5 6" id="KW-0482">Metalloprotease</keyword>
<comment type="cofactor">
    <cofactor evidence="6">
        <name>Zn(2+)</name>
        <dbReference type="ChEBI" id="CHEBI:29105"/>
    </cofactor>
    <text evidence="6">Binds 1 zinc ion.</text>
</comment>
<keyword evidence="2 6" id="KW-0479">Metal-binding</keyword>
<keyword evidence="4 6" id="KW-0862">Zinc</keyword>
<dbReference type="PANTHER" id="PTHR11804">
    <property type="entry name" value="PROTEASE M3 THIMET OLIGOPEPTIDASE-RELATED"/>
    <property type="match status" value="1"/>
</dbReference>
<dbReference type="AlphaFoldDB" id="A0A117SY69"/>